<dbReference type="GO" id="GO:0016020">
    <property type="term" value="C:membrane"/>
    <property type="evidence" value="ECO:0007669"/>
    <property type="project" value="UniProtKB-SubCell"/>
</dbReference>
<evidence type="ECO:0000313" key="8">
    <source>
        <dbReference type="EMBL" id="KAF6517136.1"/>
    </source>
</evidence>
<evidence type="ECO:0000256" key="6">
    <source>
        <dbReference type="SAM" id="Phobius"/>
    </source>
</evidence>
<evidence type="ECO:0000256" key="2">
    <source>
        <dbReference type="ARBA" id="ARBA00022692"/>
    </source>
</evidence>
<dbReference type="PANTHER" id="PTHR33048">
    <property type="entry name" value="PTH11-LIKE INTEGRAL MEMBRANE PROTEIN (AFU_ORTHOLOGUE AFUA_5G11245)"/>
    <property type="match status" value="1"/>
</dbReference>
<feature type="transmembrane region" description="Helical" evidence="6">
    <location>
        <begin position="12"/>
        <end position="33"/>
    </location>
</feature>
<name>A0A8H6GGF1_FUSOX</name>
<dbReference type="Proteomes" id="UP000593570">
    <property type="component" value="Unassembled WGS sequence"/>
</dbReference>
<feature type="transmembrane region" description="Helical" evidence="6">
    <location>
        <begin position="123"/>
        <end position="145"/>
    </location>
</feature>
<gene>
    <name evidence="8" type="ORF">HZS61_002697</name>
</gene>
<dbReference type="Pfam" id="PF04681">
    <property type="entry name" value="Bys1"/>
    <property type="match status" value="1"/>
</dbReference>
<dbReference type="PANTHER" id="PTHR33048:SF47">
    <property type="entry name" value="INTEGRAL MEMBRANE PROTEIN-RELATED"/>
    <property type="match status" value="1"/>
</dbReference>
<sequence>MPADSSSRSVEIRAILITFSILSTITVALRLYVRYKVLHSLGWDDRVMAAAQVLTIGAAVAIGLENNYGLGHHTWEQSKENYVAYMKAFYASVIVYNVAMCLVKIGILLQYRRVFAIPILQALTFYGLVIMIAWTITIAFLNTLICVPVAKFWNSTLDGHCTDPLTVWYVMAGFNLVTDITVFCMPLPVIGSLNLPRKQKIMLLAIFSIGFLTCAISIYRIRTLKTAASTKDPNWDNVDAAIWSFLEVTLAIISSCLPTLRPLFSKLMPKLFASSFGRSNRASHYGYSRTRSSQNLRTYFLASFYITFSLICKTRISKDIFSLIKMKFSVLTALTAIVGSAAAANQAVVTNDCSGTIYVQSWPYNGGAPGPLVTLKPGQKFSENLRSTGSTVKIATTKTLTNPLFFGYSSTSKPNYVYYEFSTQWGNPFANKHNILTTGKGCKQFDCKAGDASCYSTPSMKKVYGCPSPATISATICAK</sequence>
<keyword evidence="3 6" id="KW-1133">Transmembrane helix</keyword>
<feature type="transmembrane region" description="Helical" evidence="6">
    <location>
        <begin position="45"/>
        <end position="64"/>
    </location>
</feature>
<protein>
    <recommendedName>
        <fullName evidence="7">Rhodopsin domain-containing protein</fullName>
    </recommendedName>
</protein>
<evidence type="ECO:0000256" key="5">
    <source>
        <dbReference type="ARBA" id="ARBA00038359"/>
    </source>
</evidence>
<dbReference type="InterPro" id="IPR049326">
    <property type="entry name" value="Rhodopsin_dom_fungi"/>
</dbReference>
<feature type="domain" description="Rhodopsin" evidence="7">
    <location>
        <begin position="29"/>
        <end position="266"/>
    </location>
</feature>
<keyword evidence="4 6" id="KW-0472">Membrane</keyword>
<accession>A0A8H6GGF1</accession>
<comment type="similarity">
    <text evidence="5">Belongs to the SAT4 family.</text>
</comment>
<dbReference type="EMBL" id="JACDXP010000011">
    <property type="protein sequence ID" value="KAF6517136.1"/>
    <property type="molecule type" value="Genomic_DNA"/>
</dbReference>
<feature type="transmembrane region" description="Helical" evidence="6">
    <location>
        <begin position="201"/>
        <end position="221"/>
    </location>
</feature>
<comment type="subcellular location">
    <subcellularLocation>
        <location evidence="1">Membrane</location>
        <topology evidence="1">Multi-pass membrane protein</topology>
    </subcellularLocation>
</comment>
<evidence type="ECO:0000256" key="4">
    <source>
        <dbReference type="ARBA" id="ARBA00023136"/>
    </source>
</evidence>
<comment type="caution">
    <text evidence="8">The sequence shown here is derived from an EMBL/GenBank/DDBJ whole genome shotgun (WGS) entry which is preliminary data.</text>
</comment>
<dbReference type="InterPro" id="IPR006771">
    <property type="entry name" value="CetA-like"/>
</dbReference>
<feature type="transmembrane region" description="Helical" evidence="6">
    <location>
        <begin position="84"/>
        <end position="111"/>
    </location>
</feature>
<evidence type="ECO:0000256" key="3">
    <source>
        <dbReference type="ARBA" id="ARBA00022989"/>
    </source>
</evidence>
<feature type="transmembrane region" description="Helical" evidence="6">
    <location>
        <begin position="165"/>
        <end position="189"/>
    </location>
</feature>
<dbReference type="AlphaFoldDB" id="A0A8H6GGF1"/>
<dbReference type="InterPro" id="IPR052337">
    <property type="entry name" value="SAT4-like"/>
</dbReference>
<evidence type="ECO:0000313" key="9">
    <source>
        <dbReference type="Proteomes" id="UP000593570"/>
    </source>
</evidence>
<keyword evidence="2 6" id="KW-0812">Transmembrane</keyword>
<reference evidence="8 9" key="1">
    <citation type="journal article" date="2020" name="bioRxiv">
        <title>A chromosome-scale genome assembly for the Fusarium oxysporum strain Fo5176 to establish a model Arabidopsis-fungal pathosystem.</title>
        <authorList>
            <person name="Fokkens L."/>
            <person name="Guo L."/>
            <person name="Dora S."/>
            <person name="Wang B."/>
            <person name="Ye K."/>
            <person name="Sanchez-Rodriguez C."/>
            <person name="Croll D."/>
        </authorList>
    </citation>
    <scope>NUCLEOTIDE SEQUENCE [LARGE SCALE GENOMIC DNA]</scope>
    <source>
        <strain evidence="8 9">Fo5176</strain>
    </source>
</reference>
<feature type="transmembrane region" description="Helical" evidence="6">
    <location>
        <begin position="241"/>
        <end position="260"/>
    </location>
</feature>
<evidence type="ECO:0000256" key="1">
    <source>
        <dbReference type="ARBA" id="ARBA00004141"/>
    </source>
</evidence>
<dbReference type="Pfam" id="PF20684">
    <property type="entry name" value="Fung_rhodopsin"/>
    <property type="match status" value="1"/>
</dbReference>
<evidence type="ECO:0000259" key="7">
    <source>
        <dbReference type="Pfam" id="PF20684"/>
    </source>
</evidence>
<organism evidence="8 9">
    <name type="scientific">Fusarium oxysporum f. sp. conglutinans</name>
    <dbReference type="NCBI Taxonomy" id="100902"/>
    <lineage>
        <taxon>Eukaryota</taxon>
        <taxon>Fungi</taxon>
        <taxon>Dikarya</taxon>
        <taxon>Ascomycota</taxon>
        <taxon>Pezizomycotina</taxon>
        <taxon>Sordariomycetes</taxon>
        <taxon>Hypocreomycetidae</taxon>
        <taxon>Hypocreales</taxon>
        <taxon>Nectriaceae</taxon>
        <taxon>Fusarium</taxon>
        <taxon>Fusarium oxysporum species complex</taxon>
    </lineage>
</organism>
<proteinExistence type="inferred from homology"/>